<gene>
    <name evidence="3" type="ORF">J2T09_000409</name>
</gene>
<keyword evidence="4" id="KW-1185">Reference proteome</keyword>
<evidence type="ECO:0000313" key="4">
    <source>
        <dbReference type="Proteomes" id="UP001241472"/>
    </source>
</evidence>
<dbReference type="Pfam" id="PF13229">
    <property type="entry name" value="Beta_helix"/>
    <property type="match status" value="1"/>
</dbReference>
<dbReference type="PANTHER" id="PTHR36453:SF1">
    <property type="entry name" value="RIGHT HANDED BETA HELIX DOMAIN-CONTAINING PROTEIN"/>
    <property type="match status" value="1"/>
</dbReference>
<dbReference type="EMBL" id="JAUSRF010000001">
    <property type="protein sequence ID" value="MDP9835668.1"/>
    <property type="molecule type" value="Genomic_DNA"/>
</dbReference>
<dbReference type="SUPFAM" id="SSF51126">
    <property type="entry name" value="Pectin lyase-like"/>
    <property type="match status" value="1"/>
</dbReference>
<dbReference type="Proteomes" id="UP001241472">
    <property type="component" value="Unassembled WGS sequence"/>
</dbReference>
<evidence type="ECO:0000313" key="3">
    <source>
        <dbReference type="EMBL" id="MDP9835668.1"/>
    </source>
</evidence>
<keyword evidence="1" id="KW-0732">Signal</keyword>
<dbReference type="InterPro" id="IPR039448">
    <property type="entry name" value="Beta_helix"/>
</dbReference>
<accession>A0ABT9PNE0</accession>
<name>A0ABT9PNE0_9HYPH</name>
<comment type="caution">
    <text evidence="3">The sequence shown here is derived from an EMBL/GenBank/DDBJ whole genome shotgun (WGS) entry which is preliminary data.</text>
</comment>
<feature type="signal peptide" evidence="1">
    <location>
        <begin position="1"/>
        <end position="31"/>
    </location>
</feature>
<feature type="domain" description="Right handed beta helix" evidence="2">
    <location>
        <begin position="179"/>
        <end position="327"/>
    </location>
</feature>
<reference evidence="3 4" key="1">
    <citation type="submission" date="2023-07" db="EMBL/GenBank/DDBJ databases">
        <title>Sorghum-associated microbial communities from plants grown in Nebraska, USA.</title>
        <authorList>
            <person name="Schachtman D."/>
        </authorList>
    </citation>
    <scope>NUCLEOTIDE SEQUENCE [LARGE SCALE GENOMIC DNA]</scope>
    <source>
        <strain evidence="3 4">DS1307</strain>
    </source>
</reference>
<sequence>MNAKLVMSRRMALTMTVTSAGLLLAERITMAASQPVIGTTNLRGGIDAGSAGMVPGAPDEQDKRLADIITAAARENQPVFLPPGTYRVSNLDLPDGTRLHGVGGATKLIHDGSGHFFRADGARRIELSNLVLDGAGRALGDEAPAMVHMRNVGEVIIDNCEIIGSTKTAIQLERCGGRIDHCRITSAADYAVLAIESTGLAITGNTVADCGNGGILVHRWTKGPDGTLVSGNRITGTRATNGGTGQYGNAINIYRADNVQVTGNHISASAFSAIRSNAGSNVQIANNQCLASGETAIYSEFGFEGAIVSGNLVDGAANGISIVNFNEGGRLATVSGNIVRNLSLTAPYEQSDTFFGLGISVEADTVVSGNVIENAPRFGLLLGWGPYLRNVVVNGNVVRQAKTGCAVSVAEGAGSAVISNNLFERVPGGGVIGHRWHDVASSELAHDAAGFPQLTVMGNRVV</sequence>
<dbReference type="NCBIfam" id="TIGR03808">
    <property type="entry name" value="RR_plus_rpt_1"/>
    <property type="match status" value="1"/>
</dbReference>
<dbReference type="InterPro" id="IPR011050">
    <property type="entry name" value="Pectin_lyase_fold/virulence"/>
</dbReference>
<evidence type="ECO:0000259" key="2">
    <source>
        <dbReference type="Pfam" id="PF13229"/>
    </source>
</evidence>
<dbReference type="NCBIfam" id="TIGR03807">
    <property type="entry name" value="RR_fam_repeat"/>
    <property type="match status" value="3"/>
</dbReference>
<dbReference type="PANTHER" id="PTHR36453">
    <property type="entry name" value="SECRETED PROTEIN-RELATED"/>
    <property type="match status" value="1"/>
</dbReference>
<dbReference type="RefSeq" id="WP_306830508.1">
    <property type="nucleotide sequence ID" value="NZ_JAUSRF010000001.1"/>
</dbReference>
<dbReference type="InterPro" id="IPR022444">
    <property type="entry name" value="Cofactor-bd_rpt"/>
</dbReference>
<feature type="chain" id="PRO_5045409337" evidence="1">
    <location>
        <begin position="32"/>
        <end position="462"/>
    </location>
</feature>
<dbReference type="InterPro" id="IPR006626">
    <property type="entry name" value="PbH1"/>
</dbReference>
<evidence type="ECO:0000256" key="1">
    <source>
        <dbReference type="SAM" id="SignalP"/>
    </source>
</evidence>
<dbReference type="InterPro" id="IPR012334">
    <property type="entry name" value="Pectin_lyas_fold"/>
</dbReference>
<protein>
    <submittedName>
        <fullName evidence="3">Secreted repeat protein (TIGR03808 family)</fullName>
    </submittedName>
</protein>
<dbReference type="Gene3D" id="2.160.20.10">
    <property type="entry name" value="Single-stranded right-handed beta-helix, Pectin lyase-like"/>
    <property type="match status" value="1"/>
</dbReference>
<dbReference type="SMART" id="SM00710">
    <property type="entry name" value="PbH1"/>
    <property type="match status" value="8"/>
</dbReference>
<organism evidence="3 4">
    <name type="scientific">Neorhizobium huautlense</name>
    <dbReference type="NCBI Taxonomy" id="67774"/>
    <lineage>
        <taxon>Bacteria</taxon>
        <taxon>Pseudomonadati</taxon>
        <taxon>Pseudomonadota</taxon>
        <taxon>Alphaproteobacteria</taxon>
        <taxon>Hyphomicrobiales</taxon>
        <taxon>Rhizobiaceae</taxon>
        <taxon>Rhizobium/Agrobacterium group</taxon>
        <taxon>Neorhizobium</taxon>
    </lineage>
</organism>
<proteinExistence type="predicted"/>
<dbReference type="InterPro" id="IPR022388">
    <property type="entry name" value="CHP03808"/>
</dbReference>